<dbReference type="EMBL" id="VLLB01000001">
    <property type="protein sequence ID" value="TWI69056.1"/>
    <property type="molecule type" value="Genomic_DNA"/>
</dbReference>
<proteinExistence type="predicted"/>
<dbReference type="OrthoDB" id="8810677at2"/>
<accession>A0A562RKU8</accession>
<protein>
    <submittedName>
        <fullName evidence="1">Uncharacterized protein</fullName>
    </submittedName>
</protein>
<dbReference type="AlphaFoldDB" id="A0A562RKU8"/>
<gene>
    <name evidence="1" type="ORF">IP91_00121</name>
</gene>
<reference evidence="1 2" key="1">
    <citation type="journal article" date="2015" name="Stand. Genomic Sci.">
        <title>Genomic Encyclopedia of Bacterial and Archaeal Type Strains, Phase III: the genomes of soil and plant-associated and newly described type strains.</title>
        <authorList>
            <person name="Whitman W.B."/>
            <person name="Woyke T."/>
            <person name="Klenk H.P."/>
            <person name="Zhou Y."/>
            <person name="Lilburn T.G."/>
            <person name="Beck B.J."/>
            <person name="De Vos P."/>
            <person name="Vandamme P."/>
            <person name="Eisen J.A."/>
            <person name="Garrity G."/>
            <person name="Hugenholtz P."/>
            <person name="Kyrpides N.C."/>
        </authorList>
    </citation>
    <scope>NUCLEOTIDE SEQUENCE [LARGE SCALE GENOMIC DNA]</scope>
    <source>
        <strain evidence="1 2">CGMCC 1.10822</strain>
    </source>
</reference>
<sequence length="131" mass="13607">MDFDYIQTRDDARQVLIDFGGAEPGLTFARTTKGGHVPGAGGPAAGSTITTVAIGVMLPYGQGTTAREGSLILASDQRAYVAAVDLGGAEILAPAKGDKCLAPDGQTYNVENVWTTAPAGIPVLYELQLRR</sequence>
<name>A0A562RKU8_9BURK</name>
<evidence type="ECO:0000313" key="2">
    <source>
        <dbReference type="Proteomes" id="UP000318431"/>
    </source>
</evidence>
<evidence type="ECO:0000313" key="1">
    <source>
        <dbReference type="EMBL" id="TWI69056.1"/>
    </source>
</evidence>
<comment type="caution">
    <text evidence="1">The sequence shown here is derived from an EMBL/GenBank/DDBJ whole genome shotgun (WGS) entry which is preliminary data.</text>
</comment>
<organism evidence="1 2">
    <name type="scientific">Pseudoduganella lurida</name>
    <dbReference type="NCBI Taxonomy" id="1036180"/>
    <lineage>
        <taxon>Bacteria</taxon>
        <taxon>Pseudomonadati</taxon>
        <taxon>Pseudomonadota</taxon>
        <taxon>Betaproteobacteria</taxon>
        <taxon>Burkholderiales</taxon>
        <taxon>Oxalobacteraceae</taxon>
        <taxon>Telluria group</taxon>
        <taxon>Pseudoduganella</taxon>
    </lineage>
</organism>
<keyword evidence="2" id="KW-1185">Reference proteome</keyword>
<dbReference type="Proteomes" id="UP000318431">
    <property type="component" value="Unassembled WGS sequence"/>
</dbReference>
<dbReference type="RefSeq" id="WP_145646768.1">
    <property type="nucleotide sequence ID" value="NZ_VLLB01000001.1"/>
</dbReference>